<dbReference type="GO" id="GO:0046872">
    <property type="term" value="F:metal ion binding"/>
    <property type="evidence" value="ECO:0007669"/>
    <property type="project" value="UniProtKB-UniRule"/>
</dbReference>
<dbReference type="InterPro" id="IPR050646">
    <property type="entry name" value="Cas1"/>
</dbReference>
<dbReference type="InterPro" id="IPR042211">
    <property type="entry name" value="CRISPR-assoc_Cas1_N"/>
</dbReference>
<keyword evidence="6 10" id="KW-0051">Antiviral defense</keyword>
<name>A0A1B2DR37_9BACL</name>
<dbReference type="CDD" id="cd09721">
    <property type="entry name" value="Cas1_I-C"/>
    <property type="match status" value="1"/>
</dbReference>
<keyword evidence="1 10" id="KW-0540">Nuclease</keyword>
<organism evidence="11">
    <name type="scientific">Paenibacillus sp. BIHB 4019</name>
    <dbReference type="NCBI Taxonomy" id="1870819"/>
    <lineage>
        <taxon>Bacteria</taxon>
        <taxon>Bacillati</taxon>
        <taxon>Bacillota</taxon>
        <taxon>Bacilli</taxon>
        <taxon>Bacillales</taxon>
        <taxon>Paenibacillaceae</taxon>
        <taxon>Paenibacillus</taxon>
    </lineage>
</organism>
<keyword evidence="2 10" id="KW-0479">Metal-binding</keyword>
<comment type="cofactor">
    <cofactor evidence="10">
        <name>Mg(2+)</name>
        <dbReference type="ChEBI" id="CHEBI:18420"/>
    </cofactor>
    <cofactor evidence="10">
        <name>Mn(2+)</name>
        <dbReference type="ChEBI" id="CHEBI:29035"/>
    </cofactor>
</comment>
<dbReference type="GO" id="GO:0003677">
    <property type="term" value="F:DNA binding"/>
    <property type="evidence" value="ECO:0007669"/>
    <property type="project" value="UniProtKB-KW"/>
</dbReference>
<keyword evidence="5 10" id="KW-0460">Magnesium</keyword>
<evidence type="ECO:0000256" key="9">
    <source>
        <dbReference type="ARBA" id="ARBA00038592"/>
    </source>
</evidence>
<protein>
    <recommendedName>
        <fullName evidence="10">CRISPR-associated endonuclease Cas1</fullName>
        <ecNumber evidence="10">3.1.-.-</ecNumber>
    </recommendedName>
</protein>
<accession>A0A1B2DR37</accession>
<comment type="similarity">
    <text evidence="10">Belongs to the CRISPR-associated endonuclease Cas1 family.</text>
</comment>
<evidence type="ECO:0000256" key="2">
    <source>
        <dbReference type="ARBA" id="ARBA00022723"/>
    </source>
</evidence>
<dbReference type="InterPro" id="IPR002729">
    <property type="entry name" value="CRISPR-assoc_Cas1"/>
</dbReference>
<evidence type="ECO:0000256" key="1">
    <source>
        <dbReference type="ARBA" id="ARBA00022722"/>
    </source>
</evidence>
<evidence type="ECO:0000256" key="7">
    <source>
        <dbReference type="ARBA" id="ARBA00023125"/>
    </source>
</evidence>
<gene>
    <name evidence="10" type="primary">cas1</name>
    <name evidence="11" type="ORF">BBD42_29420</name>
</gene>
<evidence type="ECO:0000256" key="8">
    <source>
        <dbReference type="ARBA" id="ARBA00023211"/>
    </source>
</evidence>
<feature type="binding site" evidence="10">
    <location>
        <position position="248"/>
    </location>
    <ligand>
        <name>Mn(2+)</name>
        <dbReference type="ChEBI" id="CHEBI:29035"/>
    </ligand>
</feature>
<keyword evidence="8 10" id="KW-0464">Manganese</keyword>
<dbReference type="Gene3D" id="3.100.10.20">
    <property type="entry name" value="CRISPR-associated endonuclease Cas1, N-terminal domain"/>
    <property type="match status" value="1"/>
</dbReference>
<evidence type="ECO:0000256" key="4">
    <source>
        <dbReference type="ARBA" id="ARBA00022801"/>
    </source>
</evidence>
<evidence type="ECO:0000256" key="10">
    <source>
        <dbReference type="HAMAP-Rule" id="MF_01470"/>
    </source>
</evidence>
<dbReference type="NCBIfam" id="TIGR00287">
    <property type="entry name" value="cas1"/>
    <property type="match status" value="1"/>
</dbReference>
<dbReference type="EC" id="3.1.-.-" evidence="10"/>
<feature type="binding site" evidence="10">
    <location>
        <position position="165"/>
    </location>
    <ligand>
        <name>Mn(2+)</name>
        <dbReference type="ChEBI" id="CHEBI:29035"/>
    </ligand>
</feature>
<dbReference type="GO" id="GO:0016787">
    <property type="term" value="F:hydrolase activity"/>
    <property type="evidence" value="ECO:0007669"/>
    <property type="project" value="UniProtKB-KW"/>
</dbReference>
<dbReference type="AlphaFoldDB" id="A0A1B2DR37"/>
<keyword evidence="4 10" id="KW-0378">Hydrolase</keyword>
<comment type="function">
    <text evidence="10">CRISPR (clustered regularly interspaced short palindromic repeat), is an adaptive immune system that provides protection against mobile genetic elements (viruses, transposable elements and conjugative plasmids). CRISPR clusters contain spacers, sequences complementary to antecedent mobile elements, and target invading nucleic acids. CRISPR clusters are transcribed and processed into CRISPR RNA (crRNA). Acts as a dsDNA endonuclease. Involved in the integration of spacer DNA into the CRISPR cassette.</text>
</comment>
<dbReference type="InterPro" id="IPR019856">
    <property type="entry name" value="CRISPR-assoc_Cas1_DVULG"/>
</dbReference>
<dbReference type="GO" id="GO:0051607">
    <property type="term" value="P:defense response to virus"/>
    <property type="evidence" value="ECO:0007669"/>
    <property type="project" value="UniProtKB-UniRule"/>
</dbReference>
<evidence type="ECO:0000313" key="11">
    <source>
        <dbReference type="EMBL" id="ANY70165.1"/>
    </source>
</evidence>
<dbReference type="HAMAP" id="MF_01470">
    <property type="entry name" value="Cas1"/>
    <property type="match status" value="1"/>
</dbReference>
<dbReference type="PANTHER" id="PTHR34353:SF2">
    <property type="entry name" value="CRISPR-ASSOCIATED ENDONUCLEASE CAS1 1"/>
    <property type="match status" value="1"/>
</dbReference>
<evidence type="ECO:0000256" key="3">
    <source>
        <dbReference type="ARBA" id="ARBA00022759"/>
    </source>
</evidence>
<sequence>MRKLLNTLYITSPSSYLTREGENIIVKAEDRDPLRMPIHILESIVTVGYAGASPSLMQLCAERGVSLSFLQENGQFMASVHGKTTGNVLLRRKQYRLADGERAAIYAKRFIFAKIANSRTVLNRAIRDHGSNIASDKVNKEADFLKRYLNKVLTVPGLDDIRGIEGEAARRYFSAFNELILADKESFYLRGRNRRPPLDRVNALLSYTYTLLRLEVQSALETVGLDPAAGFLHRDRPGRPSLALDLMEELRAYMADRLVLSLINRKQIHANDFTIKENGAVLLKPDLKKELITAWQKRKREEIRHPFLDEIIPIGLLPYSQALLLARTIRGDLEEYPPFLWK</sequence>
<evidence type="ECO:0000256" key="5">
    <source>
        <dbReference type="ARBA" id="ARBA00022842"/>
    </source>
</evidence>
<dbReference type="NCBIfam" id="TIGR03640">
    <property type="entry name" value="cas1_DVULG"/>
    <property type="match status" value="1"/>
</dbReference>
<comment type="subunit">
    <text evidence="9 10">Homodimer, forms a heterotetramer with a Cas2 homodimer.</text>
</comment>
<dbReference type="GO" id="GO:0043571">
    <property type="term" value="P:maintenance of CRISPR repeat elements"/>
    <property type="evidence" value="ECO:0007669"/>
    <property type="project" value="UniProtKB-UniRule"/>
</dbReference>
<dbReference type="GO" id="GO:0004520">
    <property type="term" value="F:DNA endonuclease activity"/>
    <property type="evidence" value="ECO:0007669"/>
    <property type="project" value="InterPro"/>
</dbReference>
<dbReference type="InterPro" id="IPR042206">
    <property type="entry name" value="CRISPR-assoc_Cas1_C"/>
</dbReference>
<feature type="binding site" evidence="10">
    <location>
        <position position="233"/>
    </location>
    <ligand>
        <name>Mn(2+)</name>
        <dbReference type="ChEBI" id="CHEBI:29035"/>
    </ligand>
</feature>
<dbReference type="EMBL" id="CP016808">
    <property type="protein sequence ID" value="ANY70165.1"/>
    <property type="molecule type" value="Genomic_DNA"/>
</dbReference>
<dbReference type="RefSeq" id="WP_099521096.1">
    <property type="nucleotide sequence ID" value="NZ_CP016808.1"/>
</dbReference>
<dbReference type="PANTHER" id="PTHR34353">
    <property type="entry name" value="CRISPR-ASSOCIATED ENDONUCLEASE CAS1 1"/>
    <property type="match status" value="1"/>
</dbReference>
<keyword evidence="3 10" id="KW-0255">Endonuclease</keyword>
<proteinExistence type="inferred from homology"/>
<dbReference type="Gene3D" id="1.20.120.920">
    <property type="entry name" value="CRISPR-associated endonuclease Cas1, C-terminal domain"/>
    <property type="match status" value="1"/>
</dbReference>
<dbReference type="Pfam" id="PF01867">
    <property type="entry name" value="Cas_Cas1"/>
    <property type="match status" value="1"/>
</dbReference>
<keyword evidence="7 10" id="KW-0238">DNA-binding</keyword>
<reference evidence="11" key="1">
    <citation type="submission" date="2016-08" db="EMBL/GenBank/DDBJ databases">
        <title>Complete Genome Seqeunce of Paenibacillus sp. BIHB 4019 from tea rhizoplane.</title>
        <authorList>
            <person name="Thakur R."/>
            <person name="Swarnkar M.K."/>
            <person name="Gulati A."/>
        </authorList>
    </citation>
    <scope>NUCLEOTIDE SEQUENCE [LARGE SCALE GENOMIC DNA]</scope>
    <source>
        <strain evidence="11">BIHB4019</strain>
    </source>
</reference>
<evidence type="ECO:0000256" key="6">
    <source>
        <dbReference type="ARBA" id="ARBA00023118"/>
    </source>
</evidence>